<protein>
    <submittedName>
        <fullName evidence="1">Type VI secretion system baseplate subunit TssK</fullName>
    </submittedName>
</protein>
<sequence>MKNKIVWREGTFLYPQHFQQMESHLETSLQASTNMLIGDLAPQFGLANISFNEATLKLSQVSITHCQGQLPDSSYFELSEEIVIDIPAGTVDNVIYLVVPMYLAGRNNFNNSAQTSRFVTTHKKVYDLSADDQEQIEVETAKLNIGLKLSDDNLEGYTKLAVAKVLEVDENGHVVLDKSFIPQCLALGASKYILERVKELEILANAKATQLLTRLQAAVDSQKSLALYQDQQMLDAIYRWLPWLEAVLNTPNYKLGRFFLELKQFESALNSVTLTERSPWQPLQNEQLFKQLQPVFSRLKATLSITQQSNVTEIPWDDALFASRRMMLAKLKGAVLEANTRVIIAVTADHGQISKDVFRTGFKLAGNKSIVSCLKNATPGIAVSPLMYAPAELKSQPLTDYFELETEEILWKQILEQNELLALHIDSRLFISAVKLFLIN</sequence>
<dbReference type="NCBIfam" id="TIGR03353">
    <property type="entry name" value="VI_chp_4"/>
    <property type="match status" value="1"/>
</dbReference>
<name>A0A3E0U1W9_9GAMM</name>
<evidence type="ECO:0000313" key="2">
    <source>
        <dbReference type="Proteomes" id="UP000256899"/>
    </source>
</evidence>
<reference evidence="2" key="1">
    <citation type="submission" date="2018-08" db="EMBL/GenBank/DDBJ databases">
        <title>Thalassotalea euphylliae genome.</title>
        <authorList>
            <person name="Summers S."/>
            <person name="Rice S.A."/>
            <person name="Freckelton M.L."/>
            <person name="Nedved B.T."/>
            <person name="Hadfield M.G."/>
        </authorList>
    </citation>
    <scope>NUCLEOTIDE SEQUENCE [LARGE SCALE GENOMIC DNA]</scope>
    <source>
        <strain evidence="2">H3</strain>
    </source>
</reference>
<comment type="caution">
    <text evidence="1">The sequence shown here is derived from an EMBL/GenBank/DDBJ whole genome shotgun (WGS) entry which is preliminary data.</text>
</comment>
<dbReference type="PANTHER" id="PTHR35566:SF1">
    <property type="entry name" value="TYPE VI SECRETION SYSTEM BASEPLATE COMPONENT TSSK1"/>
    <property type="match status" value="1"/>
</dbReference>
<dbReference type="Proteomes" id="UP000256899">
    <property type="component" value="Unassembled WGS sequence"/>
</dbReference>
<evidence type="ECO:0000313" key="1">
    <source>
        <dbReference type="EMBL" id="REL30714.1"/>
    </source>
</evidence>
<keyword evidence="2" id="KW-1185">Reference proteome</keyword>
<dbReference type="InterPro" id="IPR010263">
    <property type="entry name" value="T6SS_TssK"/>
</dbReference>
<organism evidence="1 2">
    <name type="scientific">Thalassotalea euphylliae</name>
    <dbReference type="NCBI Taxonomy" id="1655234"/>
    <lineage>
        <taxon>Bacteria</taxon>
        <taxon>Pseudomonadati</taxon>
        <taxon>Pseudomonadota</taxon>
        <taxon>Gammaproteobacteria</taxon>
        <taxon>Alteromonadales</taxon>
        <taxon>Colwelliaceae</taxon>
        <taxon>Thalassotalea</taxon>
    </lineage>
</organism>
<proteinExistence type="predicted"/>
<gene>
    <name evidence="1" type="primary">tssK</name>
    <name evidence="1" type="ORF">DXX94_08295</name>
</gene>
<dbReference type="RefSeq" id="WP_116015123.1">
    <property type="nucleotide sequence ID" value="NZ_QUOT01000001.1"/>
</dbReference>
<dbReference type="PANTHER" id="PTHR35566">
    <property type="entry name" value="BLR3599 PROTEIN"/>
    <property type="match status" value="1"/>
</dbReference>
<dbReference type="Pfam" id="PF05936">
    <property type="entry name" value="T6SS_VasE"/>
    <property type="match status" value="1"/>
</dbReference>
<dbReference type="AlphaFoldDB" id="A0A3E0U1W9"/>
<accession>A0A3E0U1W9</accession>
<dbReference type="EMBL" id="QUOT01000001">
    <property type="protein sequence ID" value="REL30714.1"/>
    <property type="molecule type" value="Genomic_DNA"/>
</dbReference>